<evidence type="ECO:0000313" key="1">
    <source>
        <dbReference type="EMBL" id="MBB6161065.1"/>
    </source>
</evidence>
<accession>A0A7X0CY99</accession>
<keyword evidence="2" id="KW-1185">Reference proteome</keyword>
<sequence>MEKLTFPRTLFFVGGSLTQRNLIASAATGVGGLTTRLRPEEWSSDAARRYLDAHHLAVVNEIEGHELSSALADVISRDADIFDNNGMPVKTLDIECLITGSTLPLIDPAIAAEIASYIVVVSLDKHPVKTMADARALIEKAHGSWPGWTVEGGKRSSPLAITPAAEAWVENCSSAVSGI</sequence>
<dbReference type="Proteomes" id="UP000547879">
    <property type="component" value="Unassembled WGS sequence"/>
</dbReference>
<organism evidence="1 2">
    <name type="scientific">Rhizobium wenxiniae</name>
    <dbReference type="NCBI Taxonomy" id="1737357"/>
    <lineage>
        <taxon>Bacteria</taxon>
        <taxon>Pseudomonadati</taxon>
        <taxon>Pseudomonadota</taxon>
        <taxon>Alphaproteobacteria</taxon>
        <taxon>Hyphomicrobiales</taxon>
        <taxon>Rhizobiaceae</taxon>
        <taxon>Rhizobium/Agrobacterium group</taxon>
        <taxon>Rhizobium</taxon>
    </lineage>
</organism>
<comment type="caution">
    <text evidence="1">The sequence shown here is derived from an EMBL/GenBank/DDBJ whole genome shotgun (WGS) entry which is preliminary data.</text>
</comment>
<protein>
    <submittedName>
        <fullName evidence="1">Uncharacterized protein</fullName>
    </submittedName>
</protein>
<dbReference type="AlphaFoldDB" id="A0A7X0CY99"/>
<dbReference type="RefSeq" id="WP_183989848.1">
    <property type="nucleotide sequence ID" value="NZ_BMHW01000001.1"/>
</dbReference>
<name>A0A7X0CY99_9HYPH</name>
<reference evidence="1 2" key="1">
    <citation type="submission" date="2020-08" db="EMBL/GenBank/DDBJ databases">
        <title>Genomic Encyclopedia of Type Strains, Phase IV (KMG-IV): sequencing the most valuable type-strain genomes for metagenomic binning, comparative biology and taxonomic classification.</title>
        <authorList>
            <person name="Goeker M."/>
        </authorList>
    </citation>
    <scope>NUCLEOTIDE SEQUENCE [LARGE SCALE GENOMIC DNA]</scope>
    <source>
        <strain evidence="1 2">DSM 100734</strain>
    </source>
</reference>
<dbReference type="EMBL" id="JACHEG010000001">
    <property type="protein sequence ID" value="MBB6161065.1"/>
    <property type="molecule type" value="Genomic_DNA"/>
</dbReference>
<gene>
    <name evidence="1" type="ORF">HNQ72_000862</name>
</gene>
<evidence type="ECO:0000313" key="2">
    <source>
        <dbReference type="Proteomes" id="UP000547879"/>
    </source>
</evidence>
<proteinExistence type="predicted"/>